<dbReference type="InterPro" id="IPR007324">
    <property type="entry name" value="Sugar-bd_dom_put"/>
</dbReference>
<keyword evidence="4" id="KW-0804">Transcription</keyword>
<dbReference type="Gene3D" id="3.40.50.1360">
    <property type="match status" value="1"/>
</dbReference>
<evidence type="ECO:0000313" key="7">
    <source>
        <dbReference type="Proteomes" id="UP000215590"/>
    </source>
</evidence>
<evidence type="ECO:0000259" key="5">
    <source>
        <dbReference type="Pfam" id="PF04198"/>
    </source>
</evidence>
<feature type="domain" description="Sugar-binding" evidence="5">
    <location>
        <begin position="73"/>
        <end position="326"/>
    </location>
</feature>
<dbReference type="SUPFAM" id="SSF100950">
    <property type="entry name" value="NagB/RpiA/CoA transferase-like"/>
    <property type="match status" value="1"/>
</dbReference>
<dbReference type="AlphaFoldDB" id="A0A256EXW0"/>
<dbReference type="PANTHER" id="PTHR34294:SF1">
    <property type="entry name" value="TRANSCRIPTIONAL REGULATOR LSRR"/>
    <property type="match status" value="1"/>
</dbReference>
<evidence type="ECO:0000256" key="1">
    <source>
        <dbReference type="ARBA" id="ARBA00010466"/>
    </source>
</evidence>
<dbReference type="InterPro" id="IPR037171">
    <property type="entry name" value="NagB/RpiA_transferase-like"/>
</dbReference>
<dbReference type="Gene3D" id="1.10.10.10">
    <property type="entry name" value="Winged helix-like DNA-binding domain superfamily/Winged helix DNA-binding domain"/>
    <property type="match status" value="1"/>
</dbReference>
<dbReference type="InterPro" id="IPR051054">
    <property type="entry name" value="SorC_transcr_regulators"/>
</dbReference>
<protein>
    <submittedName>
        <fullName evidence="6">Putative sugar-binding domain protein</fullName>
    </submittedName>
</protein>
<evidence type="ECO:0000256" key="4">
    <source>
        <dbReference type="ARBA" id="ARBA00023163"/>
    </source>
</evidence>
<dbReference type="OrthoDB" id="186585at2"/>
<gene>
    <name evidence="6" type="ORF">CEV31_4200</name>
</gene>
<evidence type="ECO:0000313" key="6">
    <source>
        <dbReference type="EMBL" id="OYR07445.1"/>
    </source>
</evidence>
<dbReference type="GO" id="GO:0003677">
    <property type="term" value="F:DNA binding"/>
    <property type="evidence" value="ECO:0007669"/>
    <property type="project" value="UniProtKB-KW"/>
</dbReference>
<dbReference type="InterPro" id="IPR036388">
    <property type="entry name" value="WH-like_DNA-bd_sf"/>
</dbReference>
<dbReference type="Proteomes" id="UP000215590">
    <property type="component" value="Unassembled WGS sequence"/>
</dbReference>
<proteinExistence type="inferred from homology"/>
<comment type="similarity">
    <text evidence="1">Belongs to the SorC transcriptional regulatory family.</text>
</comment>
<dbReference type="RefSeq" id="WP_094510130.1">
    <property type="nucleotide sequence ID" value="NZ_JBHEEK010000026.1"/>
</dbReference>
<keyword evidence="7" id="KW-1185">Reference proteome</keyword>
<keyword evidence="3" id="KW-0238">DNA-binding</keyword>
<dbReference type="GO" id="GO:0030246">
    <property type="term" value="F:carbohydrate binding"/>
    <property type="evidence" value="ECO:0007669"/>
    <property type="project" value="InterPro"/>
</dbReference>
<accession>A0A256EXW0</accession>
<evidence type="ECO:0000256" key="2">
    <source>
        <dbReference type="ARBA" id="ARBA00023015"/>
    </source>
</evidence>
<dbReference type="Pfam" id="PF04198">
    <property type="entry name" value="Sugar-bind"/>
    <property type="match status" value="1"/>
</dbReference>
<sequence length="332" mass="36088">MNDTRLNPSVRLPSDEQREHLMVRVAKLYYELERTQSEIAKELGLTRWQVGRLMTEAKELGVVRIEITPRAQRRTELEIMLQQQFDLHDAIVVPTGESTDSALLMESVAQAAANYLAAMHPKPKLIGVSWGRTMSAVAKFLPSNWCPGLHVVLVNGSTHLHSTTVRTSAVAEEFAAAAGNGKTTLLPVPAILGKKTTRDALEEDPIVERVMELAEQAETVCFGMGGITHQSVLLSSGYLTESDIDRLRDTGAVGDILGRFVDVKGAIVDSSIDDRTLGLRLESLCKKQHSIGVVSGPEKHNIAVAALAAGYLKVIVTDEATARHALEVSNVP</sequence>
<keyword evidence="2" id="KW-0805">Transcription regulation</keyword>
<name>A0A256EXW0_9HYPH</name>
<dbReference type="EMBL" id="NNRJ01000076">
    <property type="protein sequence ID" value="OYR07445.1"/>
    <property type="molecule type" value="Genomic_DNA"/>
</dbReference>
<organism evidence="6 7">
    <name type="scientific">Brucella thiophenivorans</name>
    <dbReference type="NCBI Taxonomy" id="571255"/>
    <lineage>
        <taxon>Bacteria</taxon>
        <taxon>Pseudomonadati</taxon>
        <taxon>Pseudomonadota</taxon>
        <taxon>Alphaproteobacteria</taxon>
        <taxon>Hyphomicrobiales</taxon>
        <taxon>Brucellaceae</taxon>
        <taxon>Brucella/Ochrobactrum group</taxon>
        <taxon>Brucella</taxon>
    </lineage>
</organism>
<evidence type="ECO:0000256" key="3">
    <source>
        <dbReference type="ARBA" id="ARBA00023125"/>
    </source>
</evidence>
<comment type="caution">
    <text evidence="6">The sequence shown here is derived from an EMBL/GenBank/DDBJ whole genome shotgun (WGS) entry which is preliminary data.</text>
</comment>
<dbReference type="PANTHER" id="PTHR34294">
    <property type="entry name" value="TRANSCRIPTIONAL REGULATOR-RELATED"/>
    <property type="match status" value="1"/>
</dbReference>
<reference evidence="6 7" key="1">
    <citation type="submission" date="2017-07" db="EMBL/GenBank/DDBJ databases">
        <title>Phylogenetic study on the rhizospheric bacterium Ochrobactrum sp. A44.</title>
        <authorList>
            <person name="Krzyzanowska D.M."/>
            <person name="Ossowicki A."/>
            <person name="Rajewska M."/>
            <person name="Maciag T."/>
            <person name="Kaczynski Z."/>
            <person name="Czerwicka M."/>
            <person name="Jafra S."/>
        </authorList>
    </citation>
    <scope>NUCLEOTIDE SEQUENCE [LARGE SCALE GENOMIC DNA]</scope>
    <source>
        <strain evidence="6 7">DSM 7216</strain>
    </source>
</reference>